<dbReference type="Pfam" id="PF04209">
    <property type="entry name" value="HgmA_C"/>
    <property type="match status" value="1"/>
</dbReference>
<proteinExistence type="inferred from homology"/>
<feature type="binding site" evidence="11">
    <location>
        <position position="362"/>
    </location>
    <ligand>
        <name>Fe cation</name>
        <dbReference type="ChEBI" id="CHEBI:24875"/>
    </ligand>
</feature>
<dbReference type="CDD" id="cd07000">
    <property type="entry name" value="cupin_HGO_N"/>
    <property type="match status" value="1"/>
</dbReference>
<dbReference type="GO" id="GO:0006559">
    <property type="term" value="P:L-phenylalanine catabolic process"/>
    <property type="evidence" value="ECO:0007669"/>
    <property type="project" value="UniProtKB-KW"/>
</dbReference>
<comment type="cofactor">
    <cofactor evidence="1 11">
        <name>Fe cation</name>
        <dbReference type="ChEBI" id="CHEBI:24875"/>
    </cofactor>
</comment>
<evidence type="ECO:0000259" key="14">
    <source>
        <dbReference type="Pfam" id="PF20510"/>
    </source>
</evidence>
<evidence type="ECO:0000256" key="10">
    <source>
        <dbReference type="ARBA" id="ARBA00023232"/>
    </source>
</evidence>
<accession>A0AAI8VQK8</accession>
<feature type="binding site" evidence="11">
    <location>
        <position position="398"/>
    </location>
    <ligand>
        <name>homogentisate</name>
        <dbReference type="ChEBI" id="CHEBI:16169"/>
    </ligand>
</feature>
<keyword evidence="10" id="KW-0585">Phenylalanine catabolism</keyword>
<evidence type="ECO:0000256" key="7">
    <source>
        <dbReference type="ARBA" id="ARBA00022964"/>
    </source>
</evidence>
<keyword evidence="5 11" id="KW-0479">Metal-binding</keyword>
<feature type="region of interest" description="Disordered" evidence="12">
    <location>
        <begin position="1"/>
        <end position="20"/>
    </location>
</feature>
<keyword evidence="16" id="KW-1185">Reference proteome</keyword>
<dbReference type="PANTHER" id="PTHR11056:SF0">
    <property type="entry name" value="HOMOGENTISATE 1,2-DIOXYGENASE"/>
    <property type="match status" value="1"/>
</dbReference>
<dbReference type="InterPro" id="IPR005708">
    <property type="entry name" value="Homogentis_dOase"/>
</dbReference>
<comment type="similarity">
    <text evidence="3">Belongs to the homogentisate dioxygenase family.</text>
</comment>
<dbReference type="GO" id="GO:0005737">
    <property type="term" value="C:cytoplasm"/>
    <property type="evidence" value="ECO:0007669"/>
    <property type="project" value="TreeGrafter"/>
</dbReference>
<evidence type="ECO:0000313" key="15">
    <source>
        <dbReference type="EMBL" id="CAJ2508934.1"/>
    </source>
</evidence>
<evidence type="ECO:0000256" key="11">
    <source>
        <dbReference type="PIRSR" id="PIRSR605708-2"/>
    </source>
</evidence>
<keyword evidence="9 11" id="KW-0408">Iron</keyword>
<dbReference type="InterPro" id="IPR011051">
    <property type="entry name" value="RmlC_Cupin_sf"/>
</dbReference>
<gene>
    <name evidence="15" type="ORF">KHLLAP_LOCUS9402</name>
</gene>
<dbReference type="AlphaFoldDB" id="A0AAI8VQK8"/>
<keyword evidence="7" id="KW-0223">Dioxygenase</keyword>
<evidence type="ECO:0000256" key="8">
    <source>
        <dbReference type="ARBA" id="ARBA00023002"/>
    </source>
</evidence>
<evidence type="ECO:0000256" key="5">
    <source>
        <dbReference type="ARBA" id="ARBA00022723"/>
    </source>
</evidence>
<dbReference type="InterPro" id="IPR014710">
    <property type="entry name" value="RmlC-like_jellyroll"/>
</dbReference>
<feature type="domain" description="Homogentisate 1,2-dioxygenase C-terminal" evidence="13">
    <location>
        <begin position="308"/>
        <end position="458"/>
    </location>
</feature>
<evidence type="ECO:0000256" key="3">
    <source>
        <dbReference type="ARBA" id="ARBA00007757"/>
    </source>
</evidence>
<evidence type="ECO:0000256" key="9">
    <source>
        <dbReference type="ARBA" id="ARBA00023004"/>
    </source>
</evidence>
<dbReference type="GO" id="GO:0004411">
    <property type="term" value="F:homogentisate 1,2-dioxygenase activity"/>
    <property type="evidence" value="ECO:0007669"/>
    <property type="project" value="UniProtKB-EC"/>
</dbReference>
<feature type="binding site" evidence="11">
    <location>
        <position position="398"/>
    </location>
    <ligand>
        <name>Fe cation</name>
        <dbReference type="ChEBI" id="CHEBI:24875"/>
    </ligand>
</feature>
<dbReference type="InterPro" id="IPR046452">
    <property type="entry name" value="HgmA_N"/>
</dbReference>
<dbReference type="Proteomes" id="UP001295740">
    <property type="component" value="Unassembled WGS sequence"/>
</dbReference>
<dbReference type="EC" id="1.13.11.5" evidence="4"/>
<sequence length="521" mass="57756">MNGMASRPSASTSAKGPFITSPSDADPYTYQVGFGNTFATEAIPNVLPRSCNTPQRCKYDLVSEQLNGTPFVSPRASLLHAWFYRIKPSVVHRPLRRLPENPDLEAVFTPSNPNVEFTPQDLGWDKFALPAAGDAEVDFVGGLKTIGGHGDPTLKEGVAVHIYVANKSMRNRAYCNNDGDMLIAPQEGRLDVQTEFGKLMVRPGELAVIQAGMRFRVELPDGVGRGYVQEIFGCHYELPELGPLGSNGMALLRDFEIPVASFDLDQSSKWEVVVKLVGQLFVYEQDHTPFDVVAWHGNYTPYKYAMEKFIASATVDRDQSDPSVYCVLTAKSKITGVATSDFLVFTPKWSVTRNTFRPPYYHRNVATEVMGMMYGTWAGSATQLAPGGLTYEPSYMPHGESYERWKEATSADLQPQRMGEGAMAFMMHISAHMSLTKWALERSGTLQPIQEDLWEDFKGGFFDNIDQVQADLAAAGLPVMATDGHDKAQDSAAPKQNGVNGMNGDEWNLIRLDYEQSMRHF</sequence>
<name>A0AAI8VQK8_9PEZI</name>
<dbReference type="GO" id="GO:0006572">
    <property type="term" value="P:L-tyrosine catabolic process"/>
    <property type="evidence" value="ECO:0007669"/>
    <property type="project" value="UniProtKB-KW"/>
</dbReference>
<evidence type="ECO:0000259" key="13">
    <source>
        <dbReference type="Pfam" id="PF04209"/>
    </source>
</evidence>
<dbReference type="SUPFAM" id="SSF51182">
    <property type="entry name" value="RmlC-like cupins"/>
    <property type="match status" value="1"/>
</dbReference>
<dbReference type="GO" id="GO:0046872">
    <property type="term" value="F:metal ion binding"/>
    <property type="evidence" value="ECO:0007669"/>
    <property type="project" value="UniProtKB-KW"/>
</dbReference>
<comment type="pathway">
    <text evidence="2">Amino-acid degradation; L-phenylalanine degradation; acetoacetate and fumarate from L-phenylalanine: step 4/6.</text>
</comment>
<dbReference type="FunFam" id="2.60.120.10:FF:000034">
    <property type="entry name" value="Homogentisate 1,2-dioxygenase"/>
    <property type="match status" value="1"/>
</dbReference>
<feature type="binding site" evidence="11">
    <location>
        <position position="368"/>
    </location>
    <ligand>
        <name>Fe cation</name>
        <dbReference type="ChEBI" id="CHEBI:24875"/>
    </ligand>
</feature>
<evidence type="ECO:0000256" key="12">
    <source>
        <dbReference type="SAM" id="MobiDB-lite"/>
    </source>
</evidence>
<reference evidence="15" key="1">
    <citation type="submission" date="2023-10" db="EMBL/GenBank/DDBJ databases">
        <authorList>
            <person name="Hackl T."/>
        </authorList>
    </citation>
    <scope>NUCLEOTIDE SEQUENCE</scope>
</reference>
<evidence type="ECO:0000313" key="16">
    <source>
        <dbReference type="Proteomes" id="UP001295740"/>
    </source>
</evidence>
<dbReference type="EMBL" id="CAUWAG010000012">
    <property type="protein sequence ID" value="CAJ2508934.1"/>
    <property type="molecule type" value="Genomic_DNA"/>
</dbReference>
<evidence type="ECO:0000256" key="2">
    <source>
        <dbReference type="ARBA" id="ARBA00004704"/>
    </source>
</evidence>
<keyword evidence="8" id="KW-0560">Oxidoreductase</keyword>
<feature type="binding site" evidence="11">
    <location>
        <position position="377"/>
    </location>
    <ligand>
        <name>homogentisate</name>
        <dbReference type="ChEBI" id="CHEBI:16169"/>
    </ligand>
</feature>
<dbReference type="Pfam" id="PF20510">
    <property type="entry name" value="HgmA_N"/>
    <property type="match status" value="1"/>
</dbReference>
<feature type="domain" description="Homogentisate 1,2-dioxygenase N-terminal" evidence="14">
    <location>
        <begin position="29"/>
        <end position="305"/>
    </location>
</feature>
<dbReference type="PANTHER" id="PTHR11056">
    <property type="entry name" value="HOMOGENTISATE 1,2-DIOXYGENASE"/>
    <property type="match status" value="1"/>
</dbReference>
<comment type="caution">
    <text evidence="15">The sequence shown here is derived from an EMBL/GenBank/DDBJ whole genome shotgun (WGS) entry which is preliminary data.</text>
</comment>
<protein>
    <recommendedName>
        <fullName evidence="4">homogentisate 1,2-dioxygenase</fullName>
        <ecNumber evidence="4">1.13.11.5</ecNumber>
    </recommendedName>
</protein>
<dbReference type="InterPro" id="IPR046451">
    <property type="entry name" value="HgmA_C"/>
</dbReference>
<keyword evidence="6" id="KW-0828">Tyrosine catabolism</keyword>
<evidence type="ECO:0000256" key="6">
    <source>
        <dbReference type="ARBA" id="ARBA00022878"/>
    </source>
</evidence>
<evidence type="ECO:0000256" key="4">
    <source>
        <dbReference type="ARBA" id="ARBA00013127"/>
    </source>
</evidence>
<dbReference type="Gene3D" id="2.60.120.10">
    <property type="entry name" value="Jelly Rolls"/>
    <property type="match status" value="1"/>
</dbReference>
<evidence type="ECO:0000256" key="1">
    <source>
        <dbReference type="ARBA" id="ARBA00001962"/>
    </source>
</evidence>
<organism evidence="15 16">
    <name type="scientific">Anthostomella pinea</name>
    <dbReference type="NCBI Taxonomy" id="933095"/>
    <lineage>
        <taxon>Eukaryota</taxon>
        <taxon>Fungi</taxon>
        <taxon>Dikarya</taxon>
        <taxon>Ascomycota</taxon>
        <taxon>Pezizomycotina</taxon>
        <taxon>Sordariomycetes</taxon>
        <taxon>Xylariomycetidae</taxon>
        <taxon>Xylariales</taxon>
        <taxon>Xylariaceae</taxon>
        <taxon>Anthostomella</taxon>
    </lineage>
</organism>